<keyword evidence="3" id="KW-0460">Magnesium</keyword>
<organism evidence="8 9">
    <name type="scientific">Enterovirga rhinocerotis</name>
    <dbReference type="NCBI Taxonomy" id="1339210"/>
    <lineage>
        <taxon>Bacteria</taxon>
        <taxon>Pseudomonadati</taxon>
        <taxon>Pseudomonadota</taxon>
        <taxon>Alphaproteobacteria</taxon>
        <taxon>Hyphomicrobiales</taxon>
        <taxon>Methylobacteriaceae</taxon>
        <taxon>Enterovirga</taxon>
    </lineage>
</organism>
<dbReference type="InterPro" id="IPR012001">
    <property type="entry name" value="Thiamin_PyroP_enz_TPP-bd_dom"/>
</dbReference>
<dbReference type="PANTHER" id="PTHR42981">
    <property type="entry name" value="PYRUVATE DEHYDROGENASE [UBIQUINONE]"/>
    <property type="match status" value="1"/>
</dbReference>
<dbReference type="AlphaFoldDB" id="A0A4R7C553"/>
<feature type="site" description="Moves into active site upon enzyme activation, plays a role in electron transfer" evidence="3">
    <location>
        <position position="469"/>
    </location>
</feature>
<name>A0A4R7C553_9HYPH</name>
<dbReference type="CDD" id="cd07039">
    <property type="entry name" value="TPP_PYR_POX"/>
    <property type="match status" value="1"/>
</dbReference>
<dbReference type="InterPro" id="IPR047212">
    <property type="entry name" value="TPP_POXB-like"/>
</dbReference>
<dbReference type="RefSeq" id="WP_133768662.1">
    <property type="nucleotide sequence ID" value="NZ_SNZR01000011.1"/>
</dbReference>
<feature type="binding site" evidence="3">
    <location>
        <position position="50"/>
    </location>
    <ligand>
        <name>thiamine diphosphate</name>
        <dbReference type="ChEBI" id="CHEBI:58937"/>
    </ligand>
</feature>
<dbReference type="GO" id="GO:0050660">
    <property type="term" value="F:flavin adenine dinucleotide binding"/>
    <property type="evidence" value="ECO:0007669"/>
    <property type="project" value="UniProtKB-UniRule"/>
</dbReference>
<evidence type="ECO:0000259" key="6">
    <source>
        <dbReference type="Pfam" id="PF02775"/>
    </source>
</evidence>
<dbReference type="PANTHER" id="PTHR42981:SF2">
    <property type="entry name" value="PYRUVATE DEHYDROGENASE [UBIQUINONE]"/>
    <property type="match status" value="1"/>
</dbReference>
<comment type="subunit">
    <text evidence="3">Homotetramer.</text>
</comment>
<dbReference type="SUPFAM" id="SSF52467">
    <property type="entry name" value="DHS-like NAD/FAD-binding domain"/>
    <property type="match status" value="1"/>
</dbReference>
<feature type="binding site" evidence="3">
    <location>
        <begin position="464"/>
        <end position="470"/>
    </location>
    <ligand>
        <name>thiamine diphosphate</name>
        <dbReference type="ChEBI" id="CHEBI:58937"/>
    </ligand>
</feature>
<comment type="similarity">
    <text evidence="1 3 4">Belongs to the TPP enzyme family.</text>
</comment>
<feature type="binding site" evidence="3">
    <location>
        <begin position="437"/>
        <end position="439"/>
    </location>
    <ligand>
        <name>thiamine diphosphate</name>
        <dbReference type="ChEBI" id="CHEBI:58937"/>
    </ligand>
</feature>
<dbReference type="Pfam" id="PF02776">
    <property type="entry name" value="TPP_enzyme_N"/>
    <property type="match status" value="1"/>
</dbReference>
<dbReference type="FunFam" id="3.40.50.1220:FF:000013">
    <property type="entry name" value="Pyruvate dehydrogenase [ubiquinone]"/>
    <property type="match status" value="1"/>
</dbReference>
<feature type="domain" description="Thiamine pyrophosphate enzyme N-terminal TPP-binding" evidence="7">
    <location>
        <begin position="4"/>
        <end position="117"/>
    </location>
</feature>
<comment type="cofactor">
    <cofactor evidence="3">
        <name>FAD</name>
        <dbReference type="ChEBI" id="CHEBI:57692"/>
    </cofactor>
    <text evidence="3">Binds 1 FAD per subunit.</text>
</comment>
<dbReference type="Gene3D" id="3.40.50.970">
    <property type="match status" value="2"/>
</dbReference>
<dbReference type="GO" id="GO:0048039">
    <property type="term" value="F:ubiquinone binding"/>
    <property type="evidence" value="ECO:0007669"/>
    <property type="project" value="UniProtKB-UniRule"/>
</dbReference>
<evidence type="ECO:0000256" key="2">
    <source>
        <dbReference type="ARBA" id="ARBA00023052"/>
    </source>
</evidence>
<comment type="cofactor">
    <cofactor evidence="3">
        <name>thiamine diphosphate</name>
        <dbReference type="ChEBI" id="CHEBI:58937"/>
    </cofactor>
    <text evidence="3">Binds 1 thiamine pyrophosphate per subunit.</text>
</comment>
<feature type="binding site" evidence="3">
    <location>
        <begin position="253"/>
        <end position="256"/>
    </location>
    <ligand>
        <name>FAD</name>
        <dbReference type="ChEBI" id="CHEBI:57692"/>
    </ligand>
</feature>
<keyword evidence="3" id="KW-0446">Lipid-binding</keyword>
<dbReference type="SUPFAM" id="SSF52518">
    <property type="entry name" value="Thiamin diphosphate-binding fold (THDP-binding)"/>
    <property type="match status" value="2"/>
</dbReference>
<dbReference type="Pfam" id="PF02775">
    <property type="entry name" value="TPP_enzyme_C"/>
    <property type="match status" value="1"/>
</dbReference>
<dbReference type="InterPro" id="IPR011766">
    <property type="entry name" value="TPP_enzyme_TPP-bd"/>
</dbReference>
<reference evidence="8 9" key="1">
    <citation type="submission" date="2019-03" db="EMBL/GenBank/DDBJ databases">
        <title>Genomic Encyclopedia of Type Strains, Phase IV (KMG-IV): sequencing the most valuable type-strain genomes for metagenomic binning, comparative biology and taxonomic classification.</title>
        <authorList>
            <person name="Goeker M."/>
        </authorList>
    </citation>
    <scope>NUCLEOTIDE SEQUENCE [LARGE SCALE GENOMIC DNA]</scope>
    <source>
        <strain evidence="8 9">DSM 25903</strain>
    </source>
</reference>
<evidence type="ECO:0000256" key="4">
    <source>
        <dbReference type="RuleBase" id="RU362132"/>
    </source>
</evidence>
<evidence type="ECO:0000256" key="3">
    <source>
        <dbReference type="HAMAP-Rule" id="MF_00850"/>
    </source>
</evidence>
<dbReference type="EC" id="1.2.5.1" evidence="3"/>
<dbReference type="InterPro" id="IPR012000">
    <property type="entry name" value="Thiamin_PyroP_enz_cen_dom"/>
</dbReference>
<feature type="binding site" evidence="3">
    <location>
        <begin position="410"/>
        <end position="412"/>
    </location>
    <ligand>
        <name>thiamine diphosphate</name>
        <dbReference type="ChEBI" id="CHEBI:58937"/>
    </ligand>
</feature>
<gene>
    <name evidence="3" type="primary">poxB</name>
    <name evidence="8" type="ORF">EV668_0949</name>
</gene>
<evidence type="ECO:0000313" key="8">
    <source>
        <dbReference type="EMBL" id="TDR93684.1"/>
    </source>
</evidence>
<keyword evidence="9" id="KW-1185">Reference proteome</keyword>
<dbReference type="GO" id="GO:0005886">
    <property type="term" value="C:plasma membrane"/>
    <property type="evidence" value="ECO:0007669"/>
    <property type="project" value="UniProtKB-SubCell"/>
</dbReference>
<comment type="caution">
    <text evidence="3">Lacks conserved residue(s) required for the propagation of feature annotation.</text>
</comment>
<dbReference type="PROSITE" id="PS00187">
    <property type="entry name" value="TPP_ENZYMES"/>
    <property type="match status" value="1"/>
</dbReference>
<keyword evidence="3" id="KW-1003">Cell membrane</keyword>
<keyword evidence="3" id="KW-0274">FAD</keyword>
<accession>A0A4R7C553</accession>
<keyword evidence="3" id="KW-0547">Nucleotide-binding</keyword>
<comment type="catalytic activity">
    <reaction evidence="3">
        <text>a ubiquinone + pyruvate + H2O = a ubiquinol + acetate + CO2</text>
        <dbReference type="Rhea" id="RHEA:27405"/>
        <dbReference type="Rhea" id="RHEA-COMP:9565"/>
        <dbReference type="Rhea" id="RHEA-COMP:9566"/>
        <dbReference type="ChEBI" id="CHEBI:15361"/>
        <dbReference type="ChEBI" id="CHEBI:15377"/>
        <dbReference type="ChEBI" id="CHEBI:16389"/>
        <dbReference type="ChEBI" id="CHEBI:16526"/>
        <dbReference type="ChEBI" id="CHEBI:17976"/>
        <dbReference type="ChEBI" id="CHEBI:30089"/>
        <dbReference type="EC" id="1.2.5.1"/>
    </reaction>
</comment>
<feature type="region of interest" description="FAD-binding domain" evidence="3">
    <location>
        <begin position="185"/>
        <end position="336"/>
    </location>
</feature>
<comment type="function">
    <text evidence="3">A peripheral cell membrane enzyme that catalyzes the oxidative decarboxylation of pyruvate to form acetate and CO(2). It channels electrons from the cytoplasm to the respiratory chain at the cell membrane via ubiquinone.</text>
</comment>
<keyword evidence="3" id="KW-0560">Oxidoreductase</keyword>
<feature type="binding site" evidence="3">
    <location>
        <position position="437"/>
    </location>
    <ligand>
        <name>Mg(2+)</name>
        <dbReference type="ChEBI" id="CHEBI:18420"/>
    </ligand>
</feature>
<comment type="domain">
    <text evidence="3">Has 4 domains; the Pyr domain which binds the pyrimidine moiety of the thiamine pyrophosphate cofactor, the FAD-binding domain, the PP-binding domain which binds the pyrophosphate portion of thiamine pyrophosphate and the C-terminal membrane binding region. The C-terminus is held closely against the rest of the protein and covers the active site; during activation it unfolds from the rest of the protein and forms an amphipathic helix upon membrane binding, exposing the active site.</text>
</comment>
<protein>
    <recommendedName>
        <fullName evidence="3">Pyruvate dehydrogenase [ubiquinone]</fullName>
        <ecNumber evidence="3">1.2.5.1</ecNumber>
    </recommendedName>
    <alternativeName>
        <fullName evidence="3">Pyruvate oxidase</fullName>
        <shortName evidence="3">POX</shortName>
    </alternativeName>
    <alternativeName>
        <fullName evidence="3">Pyruvate:ubiquinone-8 oxidoreductase</fullName>
    </alternativeName>
</protein>
<feature type="binding site" evidence="3">
    <location>
        <position position="294"/>
    </location>
    <ligand>
        <name>FAD</name>
        <dbReference type="ChEBI" id="CHEBI:57692"/>
    </ligand>
</feature>
<keyword evidence="2 3" id="KW-0786">Thiamine pyrophosphate</keyword>
<dbReference type="InterPro" id="IPR000399">
    <property type="entry name" value="TPP-bd_CS"/>
</dbReference>
<keyword evidence="3" id="KW-0830">Ubiquinone</keyword>
<dbReference type="InterPro" id="IPR029035">
    <property type="entry name" value="DHS-like_NAD/FAD-binding_dom"/>
</dbReference>
<dbReference type="Pfam" id="PF00205">
    <property type="entry name" value="TPP_enzyme_M"/>
    <property type="match status" value="1"/>
</dbReference>
<keyword evidence="3" id="KW-0285">Flavoprotein</keyword>
<sequence length="576" mass="61160">MSETVADVVLATLRAAGVSRIFGVVGDSLNGLTDSLRRDGSIRWVHTRHEEVAAFAAGAEAQLTGRLAVCAGSCGPGNLHLINGLYDCHRSGAPVLAIAAHIPSAEIGRGYFQETNPVALFQECSHFCQAITHVEQMPGVLEAAIRTAIGRGGVSVIVLSGDVALSAIKGAAISDPASFDLGRPIVRPADHDLDRLAELLDDGSAVTILAGRGCAGAHAELLELAEVLKAPIVHALGGKEFVEHDNPYDVGMTGLIGFSSGYRAMLSCDTLLMLGTDFPYRQFYPAKAKVAQIDIRPEHLGRRTRLDLGLVGDVKTTLSALVPMLEPKDDRKHLDTSLAHYREARKGLDALATGESDRKIVHPQHLFRLVSERAADDAVMAFDVGTPTVWAARYLRMNGRRRLLGSLVHGSMANAMAQAIGAQAAFPGRQVISLSGDGGFAMLMGDLLTLVQEKLPVKVIVLNNGSLGFVALEMKAAGFLEIGTDLQNPDFAAVARAAGLHAIRVDDPSDLDEALRDILASDGPALLDVVSNPQELAMPPSITLEQAKGFSLWALKTVMSGRGDELLDLAKSNLLR</sequence>
<evidence type="ECO:0000259" key="7">
    <source>
        <dbReference type="Pfam" id="PF02776"/>
    </source>
</evidence>
<dbReference type="HAMAP" id="MF_00850">
    <property type="entry name" value="POX"/>
    <property type="match status" value="1"/>
</dbReference>
<dbReference type="GO" id="GO:0052737">
    <property type="term" value="F:pyruvate dehydrogenase (quinone) activity"/>
    <property type="evidence" value="ECO:0007669"/>
    <property type="project" value="UniProtKB-UniRule"/>
</dbReference>
<dbReference type="InterPro" id="IPR047211">
    <property type="entry name" value="POXB-like"/>
</dbReference>
<dbReference type="CDD" id="cd02014">
    <property type="entry name" value="TPP_POX"/>
    <property type="match status" value="1"/>
</dbReference>
<dbReference type="NCBIfam" id="NF006591">
    <property type="entry name" value="PRK09124.1"/>
    <property type="match status" value="1"/>
</dbReference>
<keyword evidence="3" id="KW-0472">Membrane</keyword>
<dbReference type="GO" id="GO:0000287">
    <property type="term" value="F:magnesium ion binding"/>
    <property type="evidence" value="ECO:0007669"/>
    <property type="project" value="UniProtKB-UniRule"/>
</dbReference>
<dbReference type="Gene3D" id="3.40.50.1220">
    <property type="entry name" value="TPP-binding domain"/>
    <property type="match status" value="1"/>
</dbReference>
<dbReference type="InterPro" id="IPR047210">
    <property type="entry name" value="TPP_PYR_POXB-like"/>
</dbReference>
<keyword evidence="3" id="KW-0479">Metal-binding</keyword>
<feature type="binding site" evidence="3">
    <location>
        <begin position="276"/>
        <end position="280"/>
    </location>
    <ligand>
        <name>FAD</name>
        <dbReference type="ChEBI" id="CHEBI:57692"/>
    </ligand>
</feature>
<dbReference type="InterPro" id="IPR044261">
    <property type="entry name" value="Pyruvate_dehydrogenase"/>
</dbReference>
<dbReference type="EMBL" id="SNZR01000011">
    <property type="protein sequence ID" value="TDR93684.1"/>
    <property type="molecule type" value="Genomic_DNA"/>
</dbReference>
<evidence type="ECO:0000256" key="1">
    <source>
        <dbReference type="ARBA" id="ARBA00007812"/>
    </source>
</evidence>
<dbReference type="InterPro" id="IPR029061">
    <property type="entry name" value="THDP-binding"/>
</dbReference>
<dbReference type="OrthoDB" id="4494979at2"/>
<comment type="caution">
    <text evidence="8">The sequence shown here is derived from an EMBL/GenBank/DDBJ whole genome shotgun (WGS) entry which is preliminary data.</text>
</comment>
<comment type="cofactor">
    <cofactor evidence="3">
        <name>Mg(2+)</name>
        <dbReference type="ChEBI" id="CHEBI:18420"/>
    </cofactor>
    <text evidence="3">Binds 1 Mg(2+) ion per subunit.</text>
</comment>
<feature type="domain" description="Thiamine pyrophosphate enzyme TPP-binding" evidence="6">
    <location>
        <begin position="383"/>
        <end position="529"/>
    </location>
</feature>
<keyword evidence="3 8" id="KW-0670">Pyruvate</keyword>
<evidence type="ECO:0000313" key="9">
    <source>
        <dbReference type="Proteomes" id="UP000295122"/>
    </source>
</evidence>
<feature type="domain" description="Thiamine pyrophosphate enzyme central" evidence="5">
    <location>
        <begin position="193"/>
        <end position="321"/>
    </location>
</feature>
<feature type="binding site" evidence="3">
    <location>
        <position position="464"/>
    </location>
    <ligand>
        <name>Mg(2+)</name>
        <dbReference type="ChEBI" id="CHEBI:18420"/>
    </ligand>
</feature>
<comment type="activity regulation">
    <text evidence="3">The C-terminus inhibits activity; it has to move for the enzyme to be active. Activated by lipid-binding, which occurs via the C-terminus.</text>
</comment>
<dbReference type="GO" id="GO:0008289">
    <property type="term" value="F:lipid binding"/>
    <property type="evidence" value="ECO:0007669"/>
    <property type="project" value="UniProtKB-UniRule"/>
</dbReference>
<feature type="region of interest" description="Membrane-binding domain" evidence="3">
    <location>
        <begin position="535"/>
        <end position="576"/>
    </location>
</feature>
<evidence type="ECO:0000259" key="5">
    <source>
        <dbReference type="Pfam" id="PF00205"/>
    </source>
</evidence>
<dbReference type="GO" id="GO:0042867">
    <property type="term" value="P:pyruvate catabolic process"/>
    <property type="evidence" value="ECO:0007669"/>
    <property type="project" value="UniProtKB-UniRule"/>
</dbReference>
<comment type="subcellular location">
    <subcellularLocation>
        <location evidence="3">Cell membrane</location>
        <topology evidence="3">Peripheral membrane protein</topology>
        <orientation evidence="3">Cytoplasmic side</orientation>
    </subcellularLocation>
</comment>
<proteinExistence type="inferred from homology"/>
<dbReference type="Proteomes" id="UP000295122">
    <property type="component" value="Unassembled WGS sequence"/>
</dbReference>
<dbReference type="GO" id="GO:0030976">
    <property type="term" value="F:thiamine pyrophosphate binding"/>
    <property type="evidence" value="ECO:0007669"/>
    <property type="project" value="UniProtKB-UniRule"/>
</dbReference>